<organism evidence="1 2">
    <name type="scientific">Cryptosporangium minutisporangium</name>
    <dbReference type="NCBI Taxonomy" id="113569"/>
    <lineage>
        <taxon>Bacteria</taxon>
        <taxon>Bacillati</taxon>
        <taxon>Actinomycetota</taxon>
        <taxon>Actinomycetes</taxon>
        <taxon>Cryptosporangiales</taxon>
        <taxon>Cryptosporangiaceae</taxon>
        <taxon>Cryptosporangium</taxon>
    </lineage>
</organism>
<dbReference type="Proteomes" id="UP001501676">
    <property type="component" value="Unassembled WGS sequence"/>
</dbReference>
<evidence type="ECO:0008006" key="3">
    <source>
        <dbReference type="Google" id="ProtNLM"/>
    </source>
</evidence>
<dbReference type="EMBL" id="BAAAYN010000045">
    <property type="protein sequence ID" value="GAA3394722.1"/>
    <property type="molecule type" value="Genomic_DNA"/>
</dbReference>
<keyword evidence="2" id="KW-1185">Reference proteome</keyword>
<proteinExistence type="predicted"/>
<comment type="caution">
    <text evidence="1">The sequence shown here is derived from an EMBL/GenBank/DDBJ whole genome shotgun (WGS) entry which is preliminary data.</text>
</comment>
<accession>A0ABP6T6V7</accession>
<dbReference type="RefSeq" id="WP_345732100.1">
    <property type="nucleotide sequence ID" value="NZ_BAAAYN010000045.1"/>
</dbReference>
<gene>
    <name evidence="1" type="ORF">GCM10020369_65210</name>
</gene>
<sequence>MIVRMVEMAAHPEAHQDLVDWACAVAVPELERNLDHVSSEVFTSTDNRLVVISRWRSSPVALADPPRHWLRREAHSWDFSPVDR</sequence>
<protein>
    <recommendedName>
        <fullName evidence="3">ABM domain-containing protein</fullName>
    </recommendedName>
</protein>
<reference evidence="2" key="1">
    <citation type="journal article" date="2019" name="Int. J. Syst. Evol. Microbiol.">
        <title>The Global Catalogue of Microorganisms (GCM) 10K type strain sequencing project: providing services to taxonomists for standard genome sequencing and annotation.</title>
        <authorList>
            <consortium name="The Broad Institute Genomics Platform"/>
            <consortium name="The Broad Institute Genome Sequencing Center for Infectious Disease"/>
            <person name="Wu L."/>
            <person name="Ma J."/>
        </authorList>
    </citation>
    <scope>NUCLEOTIDE SEQUENCE [LARGE SCALE GENOMIC DNA]</scope>
    <source>
        <strain evidence="2">JCM 9458</strain>
    </source>
</reference>
<name>A0ABP6T6V7_9ACTN</name>
<evidence type="ECO:0000313" key="2">
    <source>
        <dbReference type="Proteomes" id="UP001501676"/>
    </source>
</evidence>
<evidence type="ECO:0000313" key="1">
    <source>
        <dbReference type="EMBL" id="GAA3394722.1"/>
    </source>
</evidence>